<dbReference type="Gene3D" id="1.25.40.10">
    <property type="entry name" value="Tetratricopeptide repeat domain"/>
    <property type="match status" value="1"/>
</dbReference>
<dbReference type="InterPro" id="IPR011990">
    <property type="entry name" value="TPR-like_helical_dom_sf"/>
</dbReference>
<proteinExistence type="predicted"/>
<protein>
    <recommendedName>
        <fullName evidence="4">Tetratricopeptide repeat</fullName>
    </recommendedName>
</protein>
<dbReference type="SUPFAM" id="SSF48452">
    <property type="entry name" value="TPR-like"/>
    <property type="match status" value="1"/>
</dbReference>
<dbReference type="Proteomes" id="UP000277811">
    <property type="component" value="Unassembled WGS sequence"/>
</dbReference>
<keyword evidence="3" id="KW-1185">Reference proteome</keyword>
<evidence type="ECO:0000256" key="1">
    <source>
        <dbReference type="SAM" id="Coils"/>
    </source>
</evidence>
<organism evidence="2 3">
    <name type="scientific">Lucifera butyrica</name>
    <dbReference type="NCBI Taxonomy" id="1351585"/>
    <lineage>
        <taxon>Bacteria</taxon>
        <taxon>Bacillati</taxon>
        <taxon>Bacillota</taxon>
        <taxon>Negativicutes</taxon>
        <taxon>Veillonellales</taxon>
        <taxon>Veillonellaceae</taxon>
        <taxon>Lucifera</taxon>
    </lineage>
</organism>
<gene>
    <name evidence="2" type="ORF">LUCI_2363</name>
</gene>
<dbReference type="RefSeq" id="WP_207857539.1">
    <property type="nucleotide sequence ID" value="NZ_UPPP01000072.1"/>
</dbReference>
<evidence type="ECO:0000313" key="2">
    <source>
        <dbReference type="EMBL" id="VBB07119.1"/>
    </source>
</evidence>
<name>A0A498R7C5_9FIRM</name>
<keyword evidence="1" id="KW-0175">Coiled coil</keyword>
<reference evidence="2 3" key="1">
    <citation type="submission" date="2018-06" db="EMBL/GenBank/DDBJ databases">
        <authorList>
            <person name="Strepis N."/>
        </authorList>
    </citation>
    <scope>NUCLEOTIDE SEQUENCE [LARGE SCALE GENOMIC DNA]</scope>
    <source>
        <strain evidence="2">LUCI</strain>
    </source>
</reference>
<accession>A0A498R7C5</accession>
<dbReference type="EMBL" id="UPPP01000072">
    <property type="protein sequence ID" value="VBB07119.1"/>
    <property type="molecule type" value="Genomic_DNA"/>
</dbReference>
<dbReference type="AlphaFoldDB" id="A0A498R7C5"/>
<feature type="coiled-coil region" evidence="1">
    <location>
        <begin position="24"/>
        <end position="51"/>
    </location>
</feature>
<evidence type="ECO:0000313" key="3">
    <source>
        <dbReference type="Proteomes" id="UP000277811"/>
    </source>
</evidence>
<sequence length="129" mass="14907">MFFFRKKNQSTDAPANTIKRAVIRPELRVKIERLKNELEVANGDLRTKILNELGSSLFALQETDAAIQYYELSIQENRSLGKAYTDLLKLYNIKRKDAALSNDDKQVQQYLNKIDDLMKLSKDVIRGLD</sequence>
<evidence type="ECO:0008006" key="4">
    <source>
        <dbReference type="Google" id="ProtNLM"/>
    </source>
</evidence>